<dbReference type="Proteomes" id="UP000887159">
    <property type="component" value="Unassembled WGS sequence"/>
</dbReference>
<keyword evidence="2" id="KW-1185">Reference proteome</keyword>
<protein>
    <submittedName>
        <fullName evidence="1">Uncharacterized protein</fullName>
    </submittedName>
</protein>
<evidence type="ECO:0000313" key="1">
    <source>
        <dbReference type="EMBL" id="GFX91421.1"/>
    </source>
</evidence>
<proteinExistence type="predicted"/>
<comment type="caution">
    <text evidence="1">The sequence shown here is derived from an EMBL/GenBank/DDBJ whole genome shotgun (WGS) entry which is preliminary data.</text>
</comment>
<reference evidence="1" key="1">
    <citation type="submission" date="2020-08" db="EMBL/GenBank/DDBJ databases">
        <title>Multicomponent nature underlies the extraordinary mechanical properties of spider dragline silk.</title>
        <authorList>
            <person name="Kono N."/>
            <person name="Nakamura H."/>
            <person name="Mori M."/>
            <person name="Yoshida Y."/>
            <person name="Ohtoshi R."/>
            <person name="Malay A.D."/>
            <person name="Moran D.A.P."/>
            <person name="Tomita M."/>
            <person name="Numata K."/>
            <person name="Arakawa K."/>
        </authorList>
    </citation>
    <scope>NUCLEOTIDE SEQUENCE</scope>
</reference>
<accession>A0A8X6RAD8</accession>
<name>A0A8X6RAD8_TRICX</name>
<gene>
    <name evidence="1" type="ORF">TNCV_3545041</name>
</gene>
<organism evidence="1 2">
    <name type="scientific">Trichonephila clavipes</name>
    <name type="common">Golden silk orbweaver</name>
    <name type="synonym">Nephila clavipes</name>
    <dbReference type="NCBI Taxonomy" id="2585209"/>
    <lineage>
        <taxon>Eukaryota</taxon>
        <taxon>Metazoa</taxon>
        <taxon>Ecdysozoa</taxon>
        <taxon>Arthropoda</taxon>
        <taxon>Chelicerata</taxon>
        <taxon>Arachnida</taxon>
        <taxon>Araneae</taxon>
        <taxon>Araneomorphae</taxon>
        <taxon>Entelegynae</taxon>
        <taxon>Araneoidea</taxon>
        <taxon>Nephilidae</taxon>
        <taxon>Trichonephila</taxon>
    </lineage>
</organism>
<sequence>MANYKGCPSFPKPPKGAALNNRNSYTNIYNSIVRPNVSYAQAANGANNLRNNQQMAAQGPGFSAQIEVNPPIK</sequence>
<dbReference type="EMBL" id="BMAU01021132">
    <property type="protein sequence ID" value="GFX91421.1"/>
    <property type="molecule type" value="Genomic_DNA"/>
</dbReference>
<dbReference type="AlphaFoldDB" id="A0A8X6RAD8"/>
<evidence type="ECO:0000313" key="2">
    <source>
        <dbReference type="Proteomes" id="UP000887159"/>
    </source>
</evidence>